<feature type="compositionally biased region" description="Low complexity" evidence="1">
    <location>
        <begin position="67"/>
        <end position="80"/>
    </location>
</feature>
<protein>
    <submittedName>
        <fullName evidence="2">Transcriptional regulator, ArsR family</fullName>
    </submittedName>
</protein>
<accession>A0A6J4MWX2</accession>
<gene>
    <name evidence="2" type="ORF">AVDCRST_MAG21-779</name>
</gene>
<reference evidence="2" key="1">
    <citation type="submission" date="2020-02" db="EMBL/GenBank/DDBJ databases">
        <authorList>
            <person name="Meier V. D."/>
        </authorList>
    </citation>
    <scope>NUCLEOTIDE SEQUENCE</scope>
    <source>
        <strain evidence="2">AVDCRST_MAG21</strain>
    </source>
</reference>
<name>A0A6J4MWX2_9ACTN</name>
<sequence>GDGDGAGPVRRRLRRPVGPDAALDRAPAGRRRGDRARAGRAVPHQPPGDLPSSEGPRARRSDQPQPRWATAAVPAAAGAAGRDRRMGGAHTGCVGAPSRPSRCAPQAHPRPDRSSTHTGGTM</sequence>
<feature type="non-terminal residue" evidence="2">
    <location>
        <position position="1"/>
    </location>
</feature>
<feature type="non-terminal residue" evidence="2">
    <location>
        <position position="122"/>
    </location>
</feature>
<dbReference type="AlphaFoldDB" id="A0A6J4MWX2"/>
<evidence type="ECO:0000313" key="2">
    <source>
        <dbReference type="EMBL" id="CAA9371135.1"/>
    </source>
</evidence>
<evidence type="ECO:0000256" key="1">
    <source>
        <dbReference type="SAM" id="MobiDB-lite"/>
    </source>
</evidence>
<dbReference type="EMBL" id="CADCUL010000089">
    <property type="protein sequence ID" value="CAA9371135.1"/>
    <property type="molecule type" value="Genomic_DNA"/>
</dbReference>
<feature type="compositionally biased region" description="Low complexity" evidence="1">
    <location>
        <begin position="16"/>
        <end position="26"/>
    </location>
</feature>
<proteinExistence type="predicted"/>
<organism evidence="2">
    <name type="scientific">uncultured Nocardioidaceae bacterium</name>
    <dbReference type="NCBI Taxonomy" id="253824"/>
    <lineage>
        <taxon>Bacteria</taxon>
        <taxon>Bacillati</taxon>
        <taxon>Actinomycetota</taxon>
        <taxon>Actinomycetes</taxon>
        <taxon>Propionibacteriales</taxon>
        <taxon>Nocardioidaceae</taxon>
        <taxon>environmental samples</taxon>
    </lineage>
</organism>
<feature type="region of interest" description="Disordered" evidence="1">
    <location>
        <begin position="1"/>
        <end position="122"/>
    </location>
</feature>